<gene>
    <name evidence="1" type="ORF">DFR31_2352</name>
</gene>
<dbReference type="AlphaFoldDB" id="A0A498C2K6"/>
<dbReference type="RefSeq" id="WP_121442872.1">
    <property type="nucleotide sequence ID" value="NZ_RCDA01000004.1"/>
</dbReference>
<dbReference type="EMBL" id="RCDA01000004">
    <property type="protein sequence ID" value="RLK47038.1"/>
    <property type="molecule type" value="Genomic_DNA"/>
</dbReference>
<comment type="caution">
    <text evidence="1">The sequence shown here is derived from an EMBL/GenBank/DDBJ whole genome shotgun (WGS) entry which is preliminary data.</text>
</comment>
<proteinExistence type="predicted"/>
<dbReference type="OrthoDB" id="5294130at2"/>
<dbReference type="Proteomes" id="UP000275461">
    <property type="component" value="Unassembled WGS sequence"/>
</dbReference>
<name>A0A498C2K6_9GAMM</name>
<keyword evidence="2" id="KW-1185">Reference proteome</keyword>
<evidence type="ECO:0000313" key="1">
    <source>
        <dbReference type="EMBL" id="RLK47038.1"/>
    </source>
</evidence>
<accession>A0A498C2K6</accession>
<reference evidence="1 2" key="1">
    <citation type="submission" date="2018-10" db="EMBL/GenBank/DDBJ databases">
        <title>Genomic Encyclopedia of Type Strains, Phase IV (KMG-IV): sequencing the most valuable type-strain genomes for metagenomic binning, comparative biology and taxonomic classification.</title>
        <authorList>
            <person name="Goeker M."/>
        </authorList>
    </citation>
    <scope>NUCLEOTIDE SEQUENCE [LARGE SCALE GENOMIC DNA]</scope>
    <source>
        <strain evidence="1 2">DSM 12769</strain>
    </source>
</reference>
<evidence type="ECO:0000313" key="2">
    <source>
        <dbReference type="Proteomes" id="UP000275461"/>
    </source>
</evidence>
<protein>
    <recommendedName>
        <fullName evidence="3">Nucleotidyltransferase-like protein</fullName>
    </recommendedName>
</protein>
<evidence type="ECO:0008006" key="3">
    <source>
        <dbReference type="Google" id="ProtNLM"/>
    </source>
</evidence>
<sequence>MAKRSNTKDQRMRERLIQEAARIMAEEGVRDHFQAKRKAAERLGAPDTRNLPSNREVQSALVEYQRLFLGEEQGAWLRSLREAAVQAMGFFEPFRPRLVGPVLSGTADQGCDVHLHVFAETPEEITLFLMERGVPHETSERRLRFGRDQWEALPVIRFVAGEHVVDLTVFSPKGLREAPRSQVDGRPMARAAVAEVEALLAADEAGAAEAFPP</sequence>
<organism evidence="1 2">
    <name type="scientific">Alkalispirillum mobile</name>
    <dbReference type="NCBI Taxonomy" id="85925"/>
    <lineage>
        <taxon>Bacteria</taxon>
        <taxon>Pseudomonadati</taxon>
        <taxon>Pseudomonadota</taxon>
        <taxon>Gammaproteobacteria</taxon>
        <taxon>Chromatiales</taxon>
        <taxon>Ectothiorhodospiraceae</taxon>
        <taxon>Alkalispirillum</taxon>
    </lineage>
</organism>